<comment type="cofactor">
    <cofactor evidence="1">
        <name>Zn(2+)</name>
        <dbReference type="ChEBI" id="CHEBI:29105"/>
    </cofactor>
</comment>
<keyword evidence="4" id="KW-0479">Metal-binding</keyword>
<dbReference type="Gene3D" id="3.30.310.20">
    <property type="entry name" value="DNA-3-methyladenine glycosylase AlkA, N-terminal domain"/>
    <property type="match status" value="1"/>
</dbReference>
<dbReference type="Pfam" id="PF06029">
    <property type="entry name" value="AlkA_N"/>
    <property type="match status" value="1"/>
</dbReference>
<keyword evidence="14" id="KW-1185">Reference proteome</keyword>
<evidence type="ECO:0000256" key="9">
    <source>
        <dbReference type="ARBA" id="ARBA00023159"/>
    </source>
</evidence>
<keyword evidence="8" id="KW-0238">DNA-binding</keyword>
<accession>A0ABN8E073</accession>
<dbReference type="Gene3D" id="1.10.340.30">
    <property type="entry name" value="Hypothetical protein, domain 2"/>
    <property type="match status" value="1"/>
</dbReference>
<dbReference type="InterPro" id="IPR011257">
    <property type="entry name" value="DNA_glycosylase"/>
</dbReference>
<evidence type="ECO:0000256" key="2">
    <source>
        <dbReference type="ARBA" id="ARBA00022603"/>
    </source>
</evidence>
<evidence type="ECO:0000256" key="3">
    <source>
        <dbReference type="ARBA" id="ARBA00022679"/>
    </source>
</evidence>
<dbReference type="PROSITE" id="PS01124">
    <property type="entry name" value="HTH_ARAC_FAMILY_2"/>
    <property type="match status" value="1"/>
</dbReference>
<dbReference type="EMBL" id="CAKLDM010000001">
    <property type="protein sequence ID" value="CAH0536217.1"/>
    <property type="molecule type" value="Genomic_DNA"/>
</dbReference>
<organism evidence="13 14">
    <name type="scientific">Vibrio marisflavi CECT 7928</name>
    <dbReference type="NCBI Taxonomy" id="634439"/>
    <lineage>
        <taxon>Bacteria</taxon>
        <taxon>Pseudomonadati</taxon>
        <taxon>Pseudomonadota</taxon>
        <taxon>Gammaproteobacteria</taxon>
        <taxon>Vibrionales</taxon>
        <taxon>Vibrionaceae</taxon>
        <taxon>Vibrio</taxon>
    </lineage>
</organism>
<dbReference type="SUPFAM" id="SSF57884">
    <property type="entry name" value="Ada DNA repair protein, N-terminal domain (N-Ada 10)"/>
    <property type="match status" value="1"/>
</dbReference>
<proteinExistence type="predicted"/>
<evidence type="ECO:0000256" key="5">
    <source>
        <dbReference type="ARBA" id="ARBA00022763"/>
    </source>
</evidence>
<gene>
    <name evidence="13" type="primary">alkA</name>
    <name evidence="13" type="ORF">VMF7928_00278</name>
</gene>
<dbReference type="PANTHER" id="PTHR43003:SF13">
    <property type="entry name" value="DNA-3-METHYLADENINE GLYCOSYLASE 2"/>
    <property type="match status" value="1"/>
</dbReference>
<dbReference type="InterPro" id="IPR035451">
    <property type="entry name" value="Ada-like_dom_sf"/>
</dbReference>
<evidence type="ECO:0000256" key="10">
    <source>
        <dbReference type="ARBA" id="ARBA00023163"/>
    </source>
</evidence>
<dbReference type="InterPro" id="IPR004026">
    <property type="entry name" value="Ada_DNA_repair_Zn-bd"/>
</dbReference>
<evidence type="ECO:0000256" key="11">
    <source>
        <dbReference type="ARBA" id="ARBA00023204"/>
    </source>
</evidence>
<protein>
    <submittedName>
        <fullName evidence="13">Bifunctional transcriptional activator/DNA repair enzyme AlkA</fullName>
    </submittedName>
</protein>
<dbReference type="RefSeq" id="WP_237359698.1">
    <property type="nucleotide sequence ID" value="NZ_CAKLDM010000001.1"/>
</dbReference>
<dbReference type="InterPro" id="IPR018062">
    <property type="entry name" value="HTH_AraC-typ_CS"/>
</dbReference>
<reference evidence="13" key="1">
    <citation type="submission" date="2021-11" db="EMBL/GenBank/DDBJ databases">
        <authorList>
            <person name="Rodrigo-Torres L."/>
            <person name="Arahal R. D."/>
            <person name="Lucena T."/>
        </authorList>
    </citation>
    <scope>NUCLEOTIDE SEQUENCE</scope>
    <source>
        <strain evidence="13">CECT 7928</strain>
    </source>
</reference>
<dbReference type="Pfam" id="PF02805">
    <property type="entry name" value="Ada_Zn_binding"/>
    <property type="match status" value="1"/>
</dbReference>
<dbReference type="Pfam" id="PF12833">
    <property type="entry name" value="HTH_18"/>
    <property type="match status" value="1"/>
</dbReference>
<evidence type="ECO:0000256" key="4">
    <source>
        <dbReference type="ARBA" id="ARBA00022723"/>
    </source>
</evidence>
<dbReference type="InterPro" id="IPR009057">
    <property type="entry name" value="Homeodomain-like_sf"/>
</dbReference>
<name>A0ABN8E073_9VIBR</name>
<dbReference type="Gene3D" id="3.40.10.10">
    <property type="entry name" value="DNA Methylphosphotriester Repair Domain"/>
    <property type="match status" value="1"/>
</dbReference>
<dbReference type="Proteomes" id="UP000838748">
    <property type="component" value="Unassembled WGS sequence"/>
</dbReference>
<keyword evidence="3" id="KW-0808">Transferase</keyword>
<dbReference type="PROSITE" id="PS00041">
    <property type="entry name" value="HTH_ARAC_FAMILY_1"/>
    <property type="match status" value="1"/>
</dbReference>
<keyword evidence="7" id="KW-0805">Transcription regulation</keyword>
<dbReference type="SMART" id="SM01009">
    <property type="entry name" value="AlkA_N"/>
    <property type="match status" value="1"/>
</dbReference>
<evidence type="ECO:0000259" key="12">
    <source>
        <dbReference type="PROSITE" id="PS01124"/>
    </source>
</evidence>
<dbReference type="InterPro" id="IPR051912">
    <property type="entry name" value="Alkylbase_DNA_Glycosylase/TA"/>
</dbReference>
<dbReference type="InterPro" id="IPR010316">
    <property type="entry name" value="AlkA_N"/>
</dbReference>
<keyword evidence="10" id="KW-0804">Transcription</keyword>
<evidence type="ECO:0000256" key="7">
    <source>
        <dbReference type="ARBA" id="ARBA00023015"/>
    </source>
</evidence>
<keyword evidence="11" id="KW-0234">DNA repair</keyword>
<sequence length="457" mass="52308">MSLSSYSTLTKKQCQQARLARDARFDGVFYVAVKTTGIFCRPICPANLPKEENVEYFDTQAQAMGAGYRPCLRCRPDSAPSSWAWRGVETTFVRALKMIDSGELQRGSVSDLAERLGISDRYLRQLFSKYLSMSPKQYGIYLQLMFAKQLLSSSSMNVTDVAFASGFNSLRRFNDAFVKQMKLTPSDVRSSSSEPQTQNFVDLMIHGSINWNFMLNFYRRRAITKLEQVDERSYKRNFKLNDCNGYFKAYLNKQKLRVEFEMSDISMLRSLVSKIRRMFDLDTDIFLVEQHLSTLSDQLIKVPGLRIPGVWNTWEAGIRAILGQQVSVDNSIKQLNVLVENINRQSGGEYRFPTQEDILSSNLDFLKMPASRKETLKAFAAYFKEQPNADLSEWENIKGIGPWTVSYAKLRGESQPNCFLDADLVVKKALDQFPQLNAEVVSPWGSYATFHCWSHQS</sequence>
<dbReference type="InterPro" id="IPR037046">
    <property type="entry name" value="AlkA_N_sf"/>
</dbReference>
<evidence type="ECO:0000256" key="8">
    <source>
        <dbReference type="ARBA" id="ARBA00023125"/>
    </source>
</evidence>
<dbReference type="PANTHER" id="PTHR43003">
    <property type="entry name" value="DNA-3-METHYLADENINE GLYCOSYLASE"/>
    <property type="match status" value="1"/>
</dbReference>
<evidence type="ECO:0000256" key="1">
    <source>
        <dbReference type="ARBA" id="ARBA00001947"/>
    </source>
</evidence>
<evidence type="ECO:0000313" key="14">
    <source>
        <dbReference type="Proteomes" id="UP000838748"/>
    </source>
</evidence>
<dbReference type="SUPFAM" id="SSF48150">
    <property type="entry name" value="DNA-glycosylase"/>
    <property type="match status" value="1"/>
</dbReference>
<dbReference type="InterPro" id="IPR018060">
    <property type="entry name" value="HTH_AraC"/>
</dbReference>
<evidence type="ECO:0000256" key="6">
    <source>
        <dbReference type="ARBA" id="ARBA00022833"/>
    </source>
</evidence>
<keyword evidence="9" id="KW-0010">Activator</keyword>
<dbReference type="SMART" id="SM00342">
    <property type="entry name" value="HTH_ARAC"/>
    <property type="match status" value="1"/>
</dbReference>
<dbReference type="Gene3D" id="1.10.10.60">
    <property type="entry name" value="Homeodomain-like"/>
    <property type="match status" value="2"/>
</dbReference>
<feature type="domain" description="HTH araC/xylS-type" evidence="12">
    <location>
        <begin position="93"/>
        <end position="191"/>
    </location>
</feature>
<keyword evidence="5" id="KW-0227">DNA damage</keyword>
<keyword evidence="2" id="KW-0489">Methyltransferase</keyword>
<comment type="caution">
    <text evidence="13">The sequence shown here is derived from an EMBL/GenBank/DDBJ whole genome shotgun (WGS) entry which is preliminary data.</text>
</comment>
<evidence type="ECO:0000313" key="13">
    <source>
        <dbReference type="EMBL" id="CAH0536217.1"/>
    </source>
</evidence>
<keyword evidence="6" id="KW-0862">Zinc</keyword>
<dbReference type="SUPFAM" id="SSF46689">
    <property type="entry name" value="Homeodomain-like"/>
    <property type="match status" value="2"/>
</dbReference>
<dbReference type="SUPFAM" id="SSF55945">
    <property type="entry name" value="TATA-box binding protein-like"/>
    <property type="match status" value="1"/>
</dbReference>